<dbReference type="GO" id="GO:0015074">
    <property type="term" value="P:DNA integration"/>
    <property type="evidence" value="ECO:0007669"/>
    <property type="project" value="UniProtKB-KW"/>
</dbReference>
<dbReference type="InterPro" id="IPR050639">
    <property type="entry name" value="SSR_resolvase"/>
</dbReference>
<evidence type="ECO:0000313" key="8">
    <source>
        <dbReference type="Proteomes" id="UP000466307"/>
    </source>
</evidence>
<name>A0A7K3LSV9_9ACTN</name>
<dbReference type="AlphaFoldDB" id="A0A7K3LSV9"/>
<dbReference type="CDD" id="cd03768">
    <property type="entry name" value="SR_ResInv"/>
    <property type="match status" value="1"/>
</dbReference>
<dbReference type="PROSITE" id="PS00397">
    <property type="entry name" value="RECOMBINASES_1"/>
    <property type="match status" value="1"/>
</dbReference>
<dbReference type="PROSITE" id="PS51736">
    <property type="entry name" value="RECOMBINASES_3"/>
    <property type="match status" value="1"/>
</dbReference>
<feature type="active site" description="O-(5'-phospho-DNA)-serine intermediate" evidence="4 5">
    <location>
        <position position="8"/>
    </location>
</feature>
<organism evidence="7 8">
    <name type="scientific">Gordonia desulfuricans</name>
    <dbReference type="NCBI Taxonomy" id="89051"/>
    <lineage>
        <taxon>Bacteria</taxon>
        <taxon>Bacillati</taxon>
        <taxon>Actinomycetota</taxon>
        <taxon>Actinomycetes</taxon>
        <taxon>Mycobacteriales</taxon>
        <taxon>Gordoniaceae</taxon>
        <taxon>Gordonia</taxon>
    </lineage>
</organism>
<dbReference type="GO" id="GO:0000150">
    <property type="term" value="F:DNA strand exchange activity"/>
    <property type="evidence" value="ECO:0007669"/>
    <property type="project" value="InterPro"/>
</dbReference>
<protein>
    <submittedName>
        <fullName evidence="7">Recombinase family protein</fullName>
    </submittedName>
</protein>
<dbReference type="PANTHER" id="PTHR30461:SF2">
    <property type="entry name" value="SERINE RECOMBINASE PINE-RELATED"/>
    <property type="match status" value="1"/>
</dbReference>
<keyword evidence="3" id="KW-0233">DNA recombination</keyword>
<evidence type="ECO:0000256" key="2">
    <source>
        <dbReference type="ARBA" id="ARBA00023125"/>
    </source>
</evidence>
<evidence type="ECO:0000256" key="4">
    <source>
        <dbReference type="PIRSR" id="PIRSR606118-50"/>
    </source>
</evidence>
<dbReference type="SUPFAM" id="SSF53041">
    <property type="entry name" value="Resolvase-like"/>
    <property type="match status" value="1"/>
</dbReference>
<proteinExistence type="predicted"/>
<dbReference type="InterPro" id="IPR006119">
    <property type="entry name" value="Resolv_N"/>
</dbReference>
<evidence type="ECO:0000256" key="3">
    <source>
        <dbReference type="ARBA" id="ARBA00023172"/>
    </source>
</evidence>
<dbReference type="PANTHER" id="PTHR30461">
    <property type="entry name" value="DNA-INVERTASE FROM LAMBDOID PROPHAGE"/>
    <property type="match status" value="1"/>
</dbReference>
<reference evidence="7 8" key="1">
    <citation type="submission" date="2020-01" db="EMBL/GenBank/DDBJ databases">
        <title>Investigation of new actinobacteria for the biodesulphurisation of diesel fuel.</title>
        <authorList>
            <person name="Athi Narayanan S.M."/>
        </authorList>
    </citation>
    <scope>NUCLEOTIDE SEQUENCE [LARGE SCALE GENOMIC DNA]</scope>
    <source>
        <strain evidence="7 8">213E</strain>
    </source>
</reference>
<dbReference type="EMBL" id="JAADZU010000063">
    <property type="protein sequence ID" value="NDK91292.1"/>
    <property type="molecule type" value="Genomic_DNA"/>
</dbReference>
<evidence type="ECO:0000259" key="6">
    <source>
        <dbReference type="PROSITE" id="PS51736"/>
    </source>
</evidence>
<keyword evidence="1" id="KW-0229">DNA integration</keyword>
<keyword evidence="8" id="KW-1185">Reference proteome</keyword>
<dbReference type="GO" id="GO:0003677">
    <property type="term" value="F:DNA binding"/>
    <property type="evidence" value="ECO:0007669"/>
    <property type="project" value="UniProtKB-KW"/>
</dbReference>
<dbReference type="InterPro" id="IPR006118">
    <property type="entry name" value="Recombinase_CS"/>
</dbReference>
<dbReference type="Proteomes" id="UP000466307">
    <property type="component" value="Unassembled WGS sequence"/>
</dbReference>
<dbReference type="InterPro" id="IPR036162">
    <property type="entry name" value="Resolvase-like_N_sf"/>
</dbReference>
<sequence length="212" mass="22969">MIGYVRVSTEEQADSRLGIQAQEAALHAEAERRGWELTILRDEGLSGSQVNPGLRSALDQLSAGLADGLVVTKLDRLARSVVHAAEIMERARTQRWSLIMLDVQVDTTTASCEAMANMLATFAQFERRLIGERTKAALAAKKAQGVTLGRPRLVSTVVARRIVGMREQGLSFGAIAAELTEAGELSPAGRPTWQASTVRRICKSIEQTKEAA</sequence>
<evidence type="ECO:0000256" key="5">
    <source>
        <dbReference type="PROSITE-ProRule" id="PRU10137"/>
    </source>
</evidence>
<keyword evidence="2" id="KW-0238">DNA-binding</keyword>
<gene>
    <name evidence="7" type="ORF">GYA93_17140</name>
</gene>
<evidence type="ECO:0000256" key="1">
    <source>
        <dbReference type="ARBA" id="ARBA00022908"/>
    </source>
</evidence>
<comment type="caution">
    <text evidence="7">The sequence shown here is derived from an EMBL/GenBank/DDBJ whole genome shotgun (WGS) entry which is preliminary data.</text>
</comment>
<accession>A0A7K3LSV9</accession>
<dbReference type="SMART" id="SM00857">
    <property type="entry name" value="Resolvase"/>
    <property type="match status" value="1"/>
</dbReference>
<feature type="domain" description="Resolvase/invertase-type recombinase catalytic" evidence="6">
    <location>
        <begin position="1"/>
        <end position="145"/>
    </location>
</feature>
<evidence type="ECO:0000313" key="7">
    <source>
        <dbReference type="EMBL" id="NDK91292.1"/>
    </source>
</evidence>
<dbReference type="Gene3D" id="3.40.50.1390">
    <property type="entry name" value="Resolvase, N-terminal catalytic domain"/>
    <property type="match status" value="1"/>
</dbReference>
<dbReference type="Pfam" id="PF00239">
    <property type="entry name" value="Resolvase"/>
    <property type="match status" value="1"/>
</dbReference>